<dbReference type="PROSITE" id="PS00653">
    <property type="entry name" value="GLYCOSYL_HYDROL_F1_2"/>
    <property type="match status" value="1"/>
</dbReference>
<evidence type="ECO:0000313" key="5">
    <source>
        <dbReference type="EMBL" id="TCL57700.1"/>
    </source>
</evidence>
<organism evidence="5 6">
    <name type="scientific">Hydrogenispora ethanolica</name>
    <dbReference type="NCBI Taxonomy" id="1082276"/>
    <lineage>
        <taxon>Bacteria</taxon>
        <taxon>Bacillati</taxon>
        <taxon>Bacillota</taxon>
        <taxon>Hydrogenispora</taxon>
    </lineage>
</organism>
<keyword evidence="3" id="KW-0326">Glycosidase</keyword>
<accession>A0A4R1QYI4</accession>
<dbReference type="PANTHER" id="PTHR10353:SF136">
    <property type="entry name" value="ARYL-PHOSPHO-BETA-D-GLUCOSIDASE BGLC"/>
    <property type="match status" value="1"/>
</dbReference>
<evidence type="ECO:0000256" key="3">
    <source>
        <dbReference type="ARBA" id="ARBA00023295"/>
    </source>
</evidence>
<name>A0A4R1QYI4_HYDET</name>
<dbReference type="Proteomes" id="UP000295008">
    <property type="component" value="Unassembled WGS sequence"/>
</dbReference>
<gene>
    <name evidence="5" type="ORF">EDC14_10454</name>
</gene>
<evidence type="ECO:0000313" key="6">
    <source>
        <dbReference type="Proteomes" id="UP000295008"/>
    </source>
</evidence>
<keyword evidence="6" id="KW-1185">Reference proteome</keyword>
<dbReference type="AlphaFoldDB" id="A0A4R1QYI4"/>
<dbReference type="GO" id="GO:0008422">
    <property type="term" value="F:beta-glucosidase activity"/>
    <property type="evidence" value="ECO:0007669"/>
    <property type="project" value="TreeGrafter"/>
</dbReference>
<evidence type="ECO:0000256" key="2">
    <source>
        <dbReference type="ARBA" id="ARBA00022801"/>
    </source>
</evidence>
<dbReference type="PANTHER" id="PTHR10353">
    <property type="entry name" value="GLYCOSYL HYDROLASE"/>
    <property type="match status" value="1"/>
</dbReference>
<dbReference type="Pfam" id="PF00232">
    <property type="entry name" value="Glyco_hydro_1"/>
    <property type="match status" value="1"/>
</dbReference>
<comment type="similarity">
    <text evidence="1 4">Belongs to the glycosyl hydrolase 1 family.</text>
</comment>
<dbReference type="PRINTS" id="PR00131">
    <property type="entry name" value="GLHYDRLASE1"/>
</dbReference>
<dbReference type="GO" id="GO:0016052">
    <property type="term" value="P:carbohydrate catabolic process"/>
    <property type="evidence" value="ECO:0007669"/>
    <property type="project" value="TreeGrafter"/>
</dbReference>
<proteinExistence type="inferred from homology"/>
<reference evidence="5 6" key="1">
    <citation type="submission" date="2019-03" db="EMBL/GenBank/DDBJ databases">
        <title>Genomic Encyclopedia of Type Strains, Phase IV (KMG-IV): sequencing the most valuable type-strain genomes for metagenomic binning, comparative biology and taxonomic classification.</title>
        <authorList>
            <person name="Goeker M."/>
        </authorList>
    </citation>
    <scope>NUCLEOTIDE SEQUENCE [LARGE SCALE GENOMIC DNA]</scope>
    <source>
        <strain evidence="5 6">LX-B</strain>
    </source>
</reference>
<protein>
    <submittedName>
        <fullName evidence="5">6-phospho-beta-glucosidase</fullName>
    </submittedName>
</protein>
<dbReference type="GO" id="GO:0005829">
    <property type="term" value="C:cytosol"/>
    <property type="evidence" value="ECO:0007669"/>
    <property type="project" value="TreeGrafter"/>
</dbReference>
<dbReference type="EMBL" id="SLUN01000045">
    <property type="protein sequence ID" value="TCL57700.1"/>
    <property type="molecule type" value="Genomic_DNA"/>
</dbReference>
<dbReference type="Gene3D" id="3.20.20.80">
    <property type="entry name" value="Glycosidases"/>
    <property type="match status" value="1"/>
</dbReference>
<comment type="caution">
    <text evidence="5">The sequence shown here is derived from an EMBL/GenBank/DDBJ whole genome shotgun (WGS) entry which is preliminary data.</text>
</comment>
<evidence type="ECO:0000256" key="4">
    <source>
        <dbReference type="RuleBase" id="RU003690"/>
    </source>
</evidence>
<sequence length="481" mass="54978">MDFKNVKPFPKDFWWGASTSAFQFEGAYAEDGKGLSVADVKAIPEGTTDFKIASDHYHRYREDVALLAELGLKAYRFSIAWTRIFPNGNDPVPNEKGLQFYDHLINELIRHGIIPVVTLYHFDLPLALEKAYGGWRSRRIIDDFDRYCRTVFHHFGDRVKHWLTINEQNMMILYEVYLGDGRKRLPAKEKYDICHTMFLAQAKAVQSCHELVPGGKIGPAPNIVAVYPETSAPRDVLAAMDFDQLRNRLYLDVACLGAYPEALWQWFLDHQCAPAIEAGDMELLQNAKPDFIAFNYYGTTTVRYLPLDAEGPKFENEPEGPAKRRAFMTALSSAPGIAMGVKNQYVKETSLQMAIDPVGLHATLRQLWERYRLPLLITENGCGVPDTLENGKVNDDYRIEYLRAHIAECQVALHEGVRLLGYSPWSAMDLVSTYQGCTKRYGFVYVNRDEFDLKDLRRIKKKSFDWYRKVIATNGADLSNE</sequence>
<dbReference type="SUPFAM" id="SSF51445">
    <property type="entry name" value="(Trans)glycosidases"/>
    <property type="match status" value="1"/>
</dbReference>
<dbReference type="FunFam" id="3.20.20.80:FF:000004">
    <property type="entry name" value="Beta-glucosidase 6-phospho-beta-glucosidase"/>
    <property type="match status" value="1"/>
</dbReference>
<evidence type="ECO:0000256" key="1">
    <source>
        <dbReference type="ARBA" id="ARBA00010838"/>
    </source>
</evidence>
<dbReference type="InterPro" id="IPR001360">
    <property type="entry name" value="Glyco_hydro_1"/>
</dbReference>
<dbReference type="InterPro" id="IPR017853">
    <property type="entry name" value="GH"/>
</dbReference>
<dbReference type="RefSeq" id="WP_132017029.1">
    <property type="nucleotide sequence ID" value="NZ_SLUN01000045.1"/>
</dbReference>
<dbReference type="OrthoDB" id="2339329at2"/>
<dbReference type="InterPro" id="IPR033132">
    <property type="entry name" value="GH_1_N_CS"/>
</dbReference>
<keyword evidence="2" id="KW-0378">Hydrolase</keyword>